<keyword evidence="2" id="KW-1133">Transmembrane helix</keyword>
<protein>
    <submittedName>
        <fullName evidence="3">Uncharacterized protein</fullName>
    </submittedName>
</protein>
<dbReference type="EMBL" id="AVPJ01000004">
    <property type="protein sequence ID" value="KGN33401.1"/>
    <property type="molecule type" value="Genomic_DNA"/>
</dbReference>
<evidence type="ECO:0000313" key="4">
    <source>
        <dbReference type="Proteomes" id="UP000030002"/>
    </source>
</evidence>
<dbReference type="RefSeq" id="WP_035914080.1">
    <property type="nucleotide sequence ID" value="NZ_AVPJ01000004.1"/>
</dbReference>
<gene>
    <name evidence="3" type="ORF">N802_14450</name>
</gene>
<reference evidence="3 4" key="1">
    <citation type="submission" date="2013-08" db="EMBL/GenBank/DDBJ databases">
        <title>The genome sequence of Knoellia sinensis.</title>
        <authorList>
            <person name="Zhu W."/>
            <person name="Wang G."/>
        </authorList>
    </citation>
    <scope>NUCLEOTIDE SEQUENCE [LARGE SCALE GENOMIC DNA]</scope>
    <source>
        <strain evidence="3 4">KCTC 19936</strain>
    </source>
</reference>
<proteinExistence type="predicted"/>
<keyword evidence="4" id="KW-1185">Reference proteome</keyword>
<dbReference type="STRING" id="1385520.N802_14450"/>
<keyword evidence="2" id="KW-0472">Membrane</keyword>
<sequence>MTNHADHTLDTSLSGPDENSARRAKRWAMAGAAALLLVGGGVGAAYAMGGGGETRETGYATIVESDSTVPAEGNSVRIGGREDCPEKSGGETPDTSSL</sequence>
<evidence type="ECO:0000256" key="2">
    <source>
        <dbReference type="SAM" id="Phobius"/>
    </source>
</evidence>
<feature type="compositionally biased region" description="Basic and acidic residues" evidence="1">
    <location>
        <begin position="79"/>
        <end position="89"/>
    </location>
</feature>
<feature type="transmembrane region" description="Helical" evidence="2">
    <location>
        <begin position="27"/>
        <end position="48"/>
    </location>
</feature>
<dbReference type="AlphaFoldDB" id="A0A0A0JCN4"/>
<comment type="caution">
    <text evidence="3">The sequence shown here is derived from an EMBL/GenBank/DDBJ whole genome shotgun (WGS) entry which is preliminary data.</text>
</comment>
<evidence type="ECO:0000256" key="1">
    <source>
        <dbReference type="SAM" id="MobiDB-lite"/>
    </source>
</evidence>
<keyword evidence="2" id="KW-0812">Transmembrane</keyword>
<dbReference type="Proteomes" id="UP000030002">
    <property type="component" value="Unassembled WGS sequence"/>
</dbReference>
<feature type="region of interest" description="Disordered" evidence="1">
    <location>
        <begin position="1"/>
        <end position="23"/>
    </location>
</feature>
<evidence type="ECO:0000313" key="3">
    <source>
        <dbReference type="EMBL" id="KGN33401.1"/>
    </source>
</evidence>
<feature type="region of interest" description="Disordered" evidence="1">
    <location>
        <begin position="63"/>
        <end position="98"/>
    </location>
</feature>
<accession>A0A0A0JCN4</accession>
<name>A0A0A0JCN4_9MICO</name>
<organism evidence="3 4">
    <name type="scientific">Knoellia sinensis KCTC 19936</name>
    <dbReference type="NCBI Taxonomy" id="1385520"/>
    <lineage>
        <taxon>Bacteria</taxon>
        <taxon>Bacillati</taxon>
        <taxon>Actinomycetota</taxon>
        <taxon>Actinomycetes</taxon>
        <taxon>Micrococcales</taxon>
        <taxon>Intrasporangiaceae</taxon>
        <taxon>Knoellia</taxon>
    </lineage>
</organism>